<dbReference type="AlphaFoldDB" id="A0A3E4N539"/>
<dbReference type="Proteomes" id="UP000260862">
    <property type="component" value="Unassembled WGS sequence"/>
</dbReference>
<keyword evidence="1" id="KW-0732">Signal</keyword>
<dbReference type="Proteomes" id="UP000285109">
    <property type="component" value="Unassembled WGS sequence"/>
</dbReference>
<accession>A0A3E4N539</accession>
<evidence type="ECO:0000256" key="1">
    <source>
        <dbReference type="SAM" id="SignalP"/>
    </source>
</evidence>
<evidence type="ECO:0000313" key="5">
    <source>
        <dbReference type="Proteomes" id="UP000285109"/>
    </source>
</evidence>
<feature type="signal peptide" evidence="1">
    <location>
        <begin position="1"/>
        <end position="22"/>
    </location>
</feature>
<proteinExistence type="predicted"/>
<feature type="chain" id="PRO_5041810543" description="DUF4157 domain-containing protein" evidence="1">
    <location>
        <begin position="23"/>
        <end position="323"/>
    </location>
</feature>
<organism evidence="2 4">
    <name type="scientific">Phocaeicola plebeius</name>
    <dbReference type="NCBI Taxonomy" id="310297"/>
    <lineage>
        <taxon>Bacteria</taxon>
        <taxon>Pseudomonadati</taxon>
        <taxon>Bacteroidota</taxon>
        <taxon>Bacteroidia</taxon>
        <taxon>Bacteroidales</taxon>
        <taxon>Bacteroidaceae</taxon>
        <taxon>Phocaeicola</taxon>
    </lineage>
</organism>
<evidence type="ECO:0000313" key="4">
    <source>
        <dbReference type="Proteomes" id="UP000260862"/>
    </source>
</evidence>
<keyword evidence="4" id="KW-1185">Reference proteome</keyword>
<sequence length="323" mass="37271">MTLKHSLSFIFCLAFTTIAAWAQSNKFSNSIFRFATRAEGQMLITELDDYTRDWNQFDIDVRLQKPQGRKSQLLQFAMEQTLNWSDTEKERISKAMKSLDAEIKKQSYNLDFPKEIIFVKTTQKEEGNAEAYTRVNWIAIGEYALKEASDADLKYLVAHELFHLLTRQNSNFKKDIYKVIGFTVIEKEIIFPSDLAEIRISNPDISRYDSYGTFTIGGQKQYCTMVIYTDRPYDGKTLFDYLKVGLVPLNGDFVPIQKAGKTIIYALDEAEDFYTQVGKNTNYLIHPEEIMADNFAFTLIGKKDLANPEIIQNVQKVLKAKNR</sequence>
<protein>
    <recommendedName>
        <fullName evidence="6">DUF4157 domain-containing protein</fullName>
    </recommendedName>
</protein>
<evidence type="ECO:0000313" key="2">
    <source>
        <dbReference type="EMBL" id="RGK57196.1"/>
    </source>
</evidence>
<dbReference type="EMBL" id="QRQK01000004">
    <property type="protein sequence ID" value="RHM99789.1"/>
    <property type="molecule type" value="Genomic_DNA"/>
</dbReference>
<gene>
    <name evidence="3" type="ORF">DWZ34_02995</name>
    <name evidence="2" type="ORF">DXD04_04565</name>
</gene>
<reference evidence="4 5" key="1">
    <citation type="submission" date="2018-08" db="EMBL/GenBank/DDBJ databases">
        <title>A genome reference for cultivated species of the human gut microbiota.</title>
        <authorList>
            <person name="Zou Y."/>
            <person name="Xue W."/>
            <person name="Luo G."/>
        </authorList>
    </citation>
    <scope>NUCLEOTIDE SEQUENCE [LARGE SCALE GENOMIC DNA]</scope>
    <source>
        <strain evidence="3 5">AF31-28B-AC</strain>
        <strain evidence="2 4">TF10-3AC</strain>
    </source>
</reference>
<dbReference type="RefSeq" id="WP_117671266.1">
    <property type="nucleotide sequence ID" value="NZ_CABOGR010000006.1"/>
</dbReference>
<name>A0A3E4N539_9BACT</name>
<comment type="caution">
    <text evidence="2">The sequence shown here is derived from an EMBL/GenBank/DDBJ whole genome shotgun (WGS) entry which is preliminary data.</text>
</comment>
<evidence type="ECO:0008006" key="6">
    <source>
        <dbReference type="Google" id="ProtNLM"/>
    </source>
</evidence>
<evidence type="ECO:0000313" key="3">
    <source>
        <dbReference type="EMBL" id="RHM99789.1"/>
    </source>
</evidence>
<dbReference type="EMBL" id="QSQT01000006">
    <property type="protein sequence ID" value="RGK57196.1"/>
    <property type="molecule type" value="Genomic_DNA"/>
</dbReference>